<reference evidence="2" key="1">
    <citation type="submission" date="2022-01" db="EMBL/GenBank/DDBJ databases">
        <authorList>
            <person name="King R."/>
        </authorList>
    </citation>
    <scope>NUCLEOTIDE SEQUENCE</scope>
</reference>
<dbReference type="OrthoDB" id="415358at2759"/>
<feature type="domain" description="JmjC" evidence="1">
    <location>
        <begin position="134"/>
        <end position="320"/>
    </location>
</feature>
<evidence type="ECO:0000259" key="1">
    <source>
        <dbReference type="PROSITE" id="PS51184"/>
    </source>
</evidence>
<accession>A0A9N9RQH7</accession>
<dbReference type="SMART" id="SM00558">
    <property type="entry name" value="JmjC"/>
    <property type="match status" value="1"/>
</dbReference>
<reference evidence="2" key="2">
    <citation type="submission" date="2022-10" db="EMBL/GenBank/DDBJ databases">
        <authorList>
            <consortium name="ENA_rothamsted_submissions"/>
            <consortium name="culmorum"/>
            <person name="King R."/>
        </authorList>
    </citation>
    <scope>NUCLEOTIDE SEQUENCE</scope>
</reference>
<dbReference type="Pfam" id="PF13621">
    <property type="entry name" value="Cupin_8"/>
    <property type="match status" value="1"/>
</dbReference>
<dbReference type="PANTHER" id="PTHR12461:SF99">
    <property type="entry name" value="BIFUNCTIONAL PEPTIDASE AND (3S)-LYSYL HYDROXYLASE JMJD7"/>
    <property type="match status" value="1"/>
</dbReference>
<protein>
    <recommendedName>
        <fullName evidence="1">JmjC domain-containing protein</fullName>
    </recommendedName>
</protein>
<evidence type="ECO:0000313" key="3">
    <source>
        <dbReference type="Proteomes" id="UP001153620"/>
    </source>
</evidence>
<dbReference type="InterPro" id="IPR014710">
    <property type="entry name" value="RmlC-like_jellyroll"/>
</dbReference>
<gene>
    <name evidence="2" type="ORF">CHIRRI_LOCUS5840</name>
</gene>
<keyword evidence="3" id="KW-1185">Reference proteome</keyword>
<dbReference type="InterPro" id="IPR041667">
    <property type="entry name" value="Cupin_8"/>
</dbReference>
<evidence type="ECO:0000313" key="2">
    <source>
        <dbReference type="EMBL" id="CAG9802935.1"/>
    </source>
</evidence>
<dbReference type="PANTHER" id="PTHR12461">
    <property type="entry name" value="HYPOXIA-INDUCIBLE FACTOR 1 ALPHA INHIBITOR-RELATED"/>
    <property type="match status" value="1"/>
</dbReference>
<dbReference type="Gene3D" id="2.60.120.10">
    <property type="entry name" value="Jelly Rolls"/>
    <property type="match status" value="1"/>
</dbReference>
<organism evidence="2 3">
    <name type="scientific">Chironomus riparius</name>
    <dbReference type="NCBI Taxonomy" id="315576"/>
    <lineage>
        <taxon>Eukaryota</taxon>
        <taxon>Metazoa</taxon>
        <taxon>Ecdysozoa</taxon>
        <taxon>Arthropoda</taxon>
        <taxon>Hexapoda</taxon>
        <taxon>Insecta</taxon>
        <taxon>Pterygota</taxon>
        <taxon>Neoptera</taxon>
        <taxon>Endopterygota</taxon>
        <taxon>Diptera</taxon>
        <taxon>Nematocera</taxon>
        <taxon>Chironomoidea</taxon>
        <taxon>Chironomidae</taxon>
        <taxon>Chironominae</taxon>
        <taxon>Chironomus</taxon>
    </lineage>
</organism>
<sequence length="327" mass="38263">MTSKFNLDPKLFEEFNKMSMEASEIFLGSKIVERFDMPTSLEFIRNHVSKNLPLVIRNALTETTAFKKWNSKYLRKMIPEKDVNVAITPNGYADGIAKNSRDGKEYFVMPEEATMTMSDFLDALDDKKGPVHYIQRQNSNLTEDFPELVDDLDYSLINFAKEAFDKEPDAINFWMGDSRAVSSMHKDPYENIYCVISGFKDFILIPPVDVHLIPRLTYQSAIYETDDDGVMRIKPLFDDCQKPIMIDWVSIDPLSPDLKKYPHYQKANVHRVRINAGDILYLPTLWYHHVQQSHKCIAVNYWFDMEYDSRYCLFKMMERLCGYQVDE</sequence>
<dbReference type="InterPro" id="IPR003347">
    <property type="entry name" value="JmjC_dom"/>
</dbReference>
<dbReference type="Proteomes" id="UP001153620">
    <property type="component" value="Chromosome 2"/>
</dbReference>
<dbReference type="AlphaFoldDB" id="A0A9N9RQH7"/>
<name>A0A9N9RQH7_9DIPT</name>
<dbReference type="EMBL" id="OU895878">
    <property type="protein sequence ID" value="CAG9802935.1"/>
    <property type="molecule type" value="Genomic_DNA"/>
</dbReference>
<proteinExistence type="predicted"/>
<dbReference type="SUPFAM" id="SSF51197">
    <property type="entry name" value="Clavaminate synthase-like"/>
    <property type="match status" value="1"/>
</dbReference>
<dbReference type="PROSITE" id="PS51184">
    <property type="entry name" value="JMJC"/>
    <property type="match status" value="1"/>
</dbReference>